<keyword evidence="2" id="KW-1185">Reference proteome</keyword>
<reference evidence="1 2" key="1">
    <citation type="journal article" date="2018" name="Nat. Genet.">
        <title>The Rosa genome provides new insights in the design of modern roses.</title>
        <authorList>
            <person name="Bendahmane M."/>
        </authorList>
    </citation>
    <scope>NUCLEOTIDE SEQUENCE [LARGE SCALE GENOMIC DNA]</scope>
    <source>
        <strain evidence="2">cv. Old Blush</strain>
    </source>
</reference>
<evidence type="ECO:0000313" key="1">
    <source>
        <dbReference type="EMBL" id="PRQ40070.1"/>
    </source>
</evidence>
<comment type="caution">
    <text evidence="1">The sequence shown here is derived from an EMBL/GenBank/DDBJ whole genome shotgun (WGS) entry which is preliminary data.</text>
</comment>
<evidence type="ECO:0000313" key="2">
    <source>
        <dbReference type="Proteomes" id="UP000238479"/>
    </source>
</evidence>
<sequence>MVAHNTFSSYLGYAAPIDESGKDLVHYVGSQIAIVPSKDDILYTQVDSNHKDHMVLSRVGHLHIHSTMIESSLQPKTNAATRNGFSETENDKDRKLEVLSRDDVSPNTIGKGGSKKRKFDSPGVAENIFNSVATSIEQVQTQPQFDYGQDTMDQAYIQHFMLTKATNKIAKKLTFQDLCAYDESAYFNGFTSVLNVQDATEPKTSKATVRKSEWDSTMNKELGLRKQGISYWSNEVFLCKEKYAKDLIHRTGMATSRAGMLSIFMLLEKECKGMICCYFNMFLLLSILKIFLPKVSTSFVFSIPCSNLIVLTPTEIEGRC</sequence>
<dbReference type="Gramene" id="PRQ40070">
    <property type="protein sequence ID" value="PRQ40070"/>
    <property type="gene ID" value="RchiOBHm_Chr4g0432061"/>
</dbReference>
<organism evidence="1 2">
    <name type="scientific">Rosa chinensis</name>
    <name type="common">China rose</name>
    <dbReference type="NCBI Taxonomy" id="74649"/>
    <lineage>
        <taxon>Eukaryota</taxon>
        <taxon>Viridiplantae</taxon>
        <taxon>Streptophyta</taxon>
        <taxon>Embryophyta</taxon>
        <taxon>Tracheophyta</taxon>
        <taxon>Spermatophyta</taxon>
        <taxon>Magnoliopsida</taxon>
        <taxon>eudicotyledons</taxon>
        <taxon>Gunneridae</taxon>
        <taxon>Pentapetalae</taxon>
        <taxon>rosids</taxon>
        <taxon>fabids</taxon>
        <taxon>Rosales</taxon>
        <taxon>Rosaceae</taxon>
        <taxon>Rosoideae</taxon>
        <taxon>Rosoideae incertae sedis</taxon>
        <taxon>Rosa</taxon>
    </lineage>
</organism>
<dbReference type="EMBL" id="PDCK01000042">
    <property type="protein sequence ID" value="PRQ40070.1"/>
    <property type="molecule type" value="Genomic_DNA"/>
</dbReference>
<dbReference type="Proteomes" id="UP000238479">
    <property type="component" value="Chromosome 4"/>
</dbReference>
<dbReference type="AlphaFoldDB" id="A0A2P6R0W3"/>
<gene>
    <name evidence="1" type="ORF">RchiOBHm_Chr4g0432061</name>
</gene>
<accession>A0A2P6R0W3</accession>
<name>A0A2P6R0W3_ROSCH</name>
<proteinExistence type="predicted"/>
<protein>
    <submittedName>
        <fullName evidence="1">Uncharacterized protein</fullName>
    </submittedName>
</protein>